<organism evidence="1 2">
    <name type="scientific">Kiloniella antarctica</name>
    <dbReference type="NCBI Taxonomy" id="1550907"/>
    <lineage>
        <taxon>Bacteria</taxon>
        <taxon>Pseudomonadati</taxon>
        <taxon>Pseudomonadota</taxon>
        <taxon>Alphaproteobacteria</taxon>
        <taxon>Rhodospirillales</taxon>
        <taxon>Kiloniellaceae</taxon>
        <taxon>Kiloniella</taxon>
    </lineage>
</organism>
<dbReference type="PROSITE" id="PS51257">
    <property type="entry name" value="PROKAR_LIPOPROTEIN"/>
    <property type="match status" value="1"/>
</dbReference>
<gene>
    <name evidence="1" type="ORF">ACFSKO_19430</name>
</gene>
<dbReference type="EMBL" id="JBHUII010000013">
    <property type="protein sequence ID" value="MFD2207792.1"/>
    <property type="molecule type" value="Genomic_DNA"/>
</dbReference>
<evidence type="ECO:0000313" key="1">
    <source>
        <dbReference type="EMBL" id="MFD2207792.1"/>
    </source>
</evidence>
<accession>A0ABW5BNV2</accession>
<reference evidence="2" key="1">
    <citation type="journal article" date="2019" name="Int. J. Syst. Evol. Microbiol.">
        <title>The Global Catalogue of Microorganisms (GCM) 10K type strain sequencing project: providing services to taxonomists for standard genome sequencing and annotation.</title>
        <authorList>
            <consortium name="The Broad Institute Genomics Platform"/>
            <consortium name="The Broad Institute Genome Sequencing Center for Infectious Disease"/>
            <person name="Wu L."/>
            <person name="Ma J."/>
        </authorList>
    </citation>
    <scope>NUCLEOTIDE SEQUENCE [LARGE SCALE GENOMIC DNA]</scope>
    <source>
        <strain evidence="2">CGMCC 4.7192</strain>
    </source>
</reference>
<evidence type="ECO:0000313" key="2">
    <source>
        <dbReference type="Proteomes" id="UP001597294"/>
    </source>
</evidence>
<dbReference type="Proteomes" id="UP001597294">
    <property type="component" value="Unassembled WGS sequence"/>
</dbReference>
<sequence>MRQILVAASLAFTLTGCALPPAIGVASLAVDVASYFFSGKTLSDHGISAVAQQDCALIRVMQGELCEEYTDFEVADAVLEPLSPADEIEIAEVSNVDSSVSYFSEDAQLGAVDPNAVSPYSQEIAAIDARTNHLEIEVVELDYQTAEFFEDAAYLADEVNPVGFGG</sequence>
<dbReference type="RefSeq" id="WP_380254788.1">
    <property type="nucleotide sequence ID" value="NZ_JBHUII010000013.1"/>
</dbReference>
<proteinExistence type="predicted"/>
<comment type="caution">
    <text evidence="1">The sequence shown here is derived from an EMBL/GenBank/DDBJ whole genome shotgun (WGS) entry which is preliminary data.</text>
</comment>
<protein>
    <submittedName>
        <fullName evidence="1">Uncharacterized protein</fullName>
    </submittedName>
</protein>
<keyword evidence="2" id="KW-1185">Reference proteome</keyword>
<name>A0ABW5BNV2_9PROT</name>